<comment type="caution">
    <text evidence="2">The sequence shown here is derived from an EMBL/GenBank/DDBJ whole genome shotgun (WGS) entry which is preliminary data.</text>
</comment>
<reference evidence="2 3" key="1">
    <citation type="journal article" date="2013" name="Fungal Biol.">
        <title>Analysis of microsatellite markers in the genome of the plant pathogen Ceratocystis fimbriata.</title>
        <authorList>
            <person name="Simpson M.C."/>
            <person name="Wilken P.M."/>
            <person name="Coetzee M.P."/>
            <person name="Wingfield M.J."/>
            <person name="Wingfield B.D."/>
        </authorList>
    </citation>
    <scope>NUCLEOTIDE SEQUENCE [LARGE SCALE GENOMIC DNA]</scope>
    <source>
        <strain evidence="2 3">CBS 114723</strain>
    </source>
</reference>
<feature type="region of interest" description="Disordered" evidence="1">
    <location>
        <begin position="187"/>
        <end position="218"/>
    </location>
</feature>
<feature type="compositionally biased region" description="Basic and acidic residues" evidence="1">
    <location>
        <begin position="351"/>
        <end position="360"/>
    </location>
</feature>
<dbReference type="AlphaFoldDB" id="A0A2C5WRS0"/>
<evidence type="ECO:0000256" key="1">
    <source>
        <dbReference type="SAM" id="MobiDB-lite"/>
    </source>
</evidence>
<evidence type="ECO:0000313" key="3">
    <source>
        <dbReference type="Proteomes" id="UP000222788"/>
    </source>
</evidence>
<organism evidence="2 3">
    <name type="scientific">Ceratocystis fimbriata CBS 114723</name>
    <dbReference type="NCBI Taxonomy" id="1035309"/>
    <lineage>
        <taxon>Eukaryota</taxon>
        <taxon>Fungi</taxon>
        <taxon>Dikarya</taxon>
        <taxon>Ascomycota</taxon>
        <taxon>Pezizomycotina</taxon>
        <taxon>Sordariomycetes</taxon>
        <taxon>Hypocreomycetidae</taxon>
        <taxon>Microascales</taxon>
        <taxon>Ceratocystidaceae</taxon>
        <taxon>Ceratocystis</taxon>
    </lineage>
</organism>
<feature type="compositionally biased region" description="Polar residues" evidence="1">
    <location>
        <begin position="190"/>
        <end position="218"/>
    </location>
</feature>
<accession>A0A2C5WRS0</accession>
<reference evidence="2 3" key="2">
    <citation type="journal article" date="2013" name="IMA Fungus">
        <title>IMA Genome-F 1: Ceratocystis fimbriata: Draft nuclear genome sequence for the plant pathogen, Ceratocystis fimbriata.</title>
        <authorList>
            <person name="Wilken P.M."/>
            <person name="Steenkamp E.T."/>
            <person name="Wingfield M.J."/>
            <person name="de Beer Z.W."/>
            <person name="Wingfield B.D."/>
        </authorList>
    </citation>
    <scope>NUCLEOTIDE SEQUENCE [LARGE SCALE GENOMIC DNA]</scope>
    <source>
        <strain evidence="2 3">CBS 114723</strain>
    </source>
</reference>
<dbReference type="Proteomes" id="UP000222788">
    <property type="component" value="Unassembled WGS sequence"/>
</dbReference>
<protein>
    <submittedName>
        <fullName evidence="2">Uncharacterized protein</fullName>
    </submittedName>
</protein>
<name>A0A2C5WRS0_9PEZI</name>
<sequence>MNYDSQRQAFYDDGLGYDDEEVDFLGEICRETLEQDRIMSLQEEANKAAEPRSLPDSGDTVILDPGGDTTAWPQSQLTPVKELEEPSPSITPSPSHSQTLHHQQTGETNMSAYDQVAGDMLQTVPISSSPSHCVSCFEPGSPKEPTEVSPVEHPQESLTLMSHPENKYKLLGGYPLSLTTSFNGLHGPPHTNSNPNEYALSAHNQSTPRPLSSCPSTPLNPRTTSLTRLLESIFDVQSQWQLNVPNPSRSAPGRSQGPVPWISPSLAETPFVVPSSFAERPALMPTRFIKLVCSQYPKTIFKVLADSPVIEPFARVQEVNANKDLDNDGNGDSGDSADDDPESEIGSISHHSYDSNESRESSFFQCFAYMPPQPSTSTQPTGPKPLPSWHNEAKQQLFEPYN</sequence>
<dbReference type="EMBL" id="APWK03000119">
    <property type="protein sequence ID" value="PHH50648.1"/>
    <property type="molecule type" value="Genomic_DNA"/>
</dbReference>
<keyword evidence="3" id="KW-1185">Reference proteome</keyword>
<evidence type="ECO:0000313" key="2">
    <source>
        <dbReference type="EMBL" id="PHH50648.1"/>
    </source>
</evidence>
<feature type="region of interest" description="Disordered" evidence="1">
    <location>
        <begin position="41"/>
        <end position="105"/>
    </location>
</feature>
<feature type="region of interest" description="Disordered" evidence="1">
    <location>
        <begin position="321"/>
        <end position="402"/>
    </location>
</feature>
<gene>
    <name evidence="2" type="ORF">CFIMG_007350RA00001</name>
</gene>
<proteinExistence type="predicted"/>
<feature type="compositionally biased region" description="Low complexity" evidence="1">
    <location>
        <begin position="86"/>
        <end position="97"/>
    </location>
</feature>